<comment type="similarity">
    <text evidence="4">Belongs to the BMT2 family.</text>
</comment>
<dbReference type="EMBL" id="JAWDJX010000044">
    <property type="protein sequence ID" value="KAK3048862.1"/>
    <property type="molecule type" value="Genomic_DNA"/>
</dbReference>
<keyword evidence="3 4" id="KW-0949">S-adenosyl-L-methionine</keyword>
<comment type="caution">
    <text evidence="5">The sequence shown here is derived from an EMBL/GenBank/DDBJ whole genome shotgun (WGS) entry which is preliminary data.</text>
</comment>
<dbReference type="Pfam" id="PF11968">
    <property type="entry name" value="Bmt2"/>
    <property type="match status" value="1"/>
</dbReference>
<evidence type="ECO:0000313" key="5">
    <source>
        <dbReference type="EMBL" id="KAK3048862.1"/>
    </source>
</evidence>
<sequence>MAKKRKAPAIRRALVKGRPPLAPKPQAVLSKQATQKLISTHHGLNRKLAKAKAKDDKEEIDKLNKQIMDSGGLSSYQLASKQGQSSERGGDSSLVLMEWLKDVKAVMASSEHKFRMLEVGALSTTNACSKSGIFDIERIDLNSQGQGIKQQDFMERPLSQYEKDQFDIISLSLVLNFVPTDEGRGAMLQRTCQFLDQRAPRTMPAALQDFFPALFLVLPSACVANSRYTNDERLTLIMDSLGYVMLRRKQTDKLVYYLWLLRDKPSPDKQVFRKEEIKPGGKRNNFCIVMKNTRDSVHGGSLYQTAGESAMAMPMEWLAAG</sequence>
<dbReference type="HAMAP" id="MF_03044">
    <property type="entry name" value="BMT2"/>
    <property type="match status" value="1"/>
</dbReference>
<evidence type="ECO:0000256" key="3">
    <source>
        <dbReference type="ARBA" id="ARBA00022691"/>
    </source>
</evidence>
<accession>A0AAJ0D8K1</accession>
<evidence type="ECO:0000256" key="2">
    <source>
        <dbReference type="ARBA" id="ARBA00022679"/>
    </source>
</evidence>
<comment type="function">
    <text evidence="4">S-adenosyl-L-methionine-dependent methyltransferase that specifically methylates the N(1) position of an adenine present in helix 65 in 25S rRNA.</text>
</comment>
<evidence type="ECO:0000313" key="6">
    <source>
        <dbReference type="Proteomes" id="UP001271007"/>
    </source>
</evidence>
<proteinExistence type="inferred from homology"/>
<dbReference type="InterPro" id="IPR021867">
    <property type="entry name" value="Bmt2/SAMTOR"/>
</dbReference>
<keyword evidence="2 4" id="KW-0808">Transferase</keyword>
<dbReference type="EC" id="2.1.1.-" evidence="4"/>
<keyword evidence="6" id="KW-1185">Reference proteome</keyword>
<dbReference type="PANTHER" id="PTHR21008">
    <property type="entry name" value="S-ADENOSYLMETHIONINE SENSOR UPSTREAM OF MTORC1-RELATED"/>
    <property type="match status" value="1"/>
</dbReference>
<feature type="binding site" evidence="4">
    <location>
        <position position="120"/>
    </location>
    <ligand>
        <name>S-adenosyl-L-methionine</name>
        <dbReference type="ChEBI" id="CHEBI:59789"/>
    </ligand>
</feature>
<reference evidence="5" key="1">
    <citation type="submission" date="2023-04" db="EMBL/GenBank/DDBJ databases">
        <title>Black Yeasts Isolated from many extreme environments.</title>
        <authorList>
            <person name="Coleine C."/>
            <person name="Stajich J.E."/>
            <person name="Selbmann L."/>
        </authorList>
    </citation>
    <scope>NUCLEOTIDE SEQUENCE</scope>
    <source>
        <strain evidence="5">CCFEE 5312</strain>
    </source>
</reference>
<dbReference type="GO" id="GO:0005730">
    <property type="term" value="C:nucleolus"/>
    <property type="evidence" value="ECO:0007669"/>
    <property type="project" value="UniProtKB-SubCell"/>
</dbReference>
<keyword evidence="1 4" id="KW-0489">Methyltransferase</keyword>
<dbReference type="PANTHER" id="PTHR21008:SF1">
    <property type="entry name" value="25S RRNA (ADENINE(2142)-N(1))-METHYLTRANSFERASE"/>
    <property type="match status" value="1"/>
</dbReference>
<dbReference type="Proteomes" id="UP001271007">
    <property type="component" value="Unassembled WGS sequence"/>
</dbReference>
<dbReference type="AlphaFoldDB" id="A0AAJ0D8K1"/>
<organism evidence="5 6">
    <name type="scientific">Extremus antarcticus</name>
    <dbReference type="NCBI Taxonomy" id="702011"/>
    <lineage>
        <taxon>Eukaryota</taxon>
        <taxon>Fungi</taxon>
        <taxon>Dikarya</taxon>
        <taxon>Ascomycota</taxon>
        <taxon>Pezizomycotina</taxon>
        <taxon>Dothideomycetes</taxon>
        <taxon>Dothideomycetidae</taxon>
        <taxon>Mycosphaerellales</taxon>
        <taxon>Extremaceae</taxon>
        <taxon>Extremus</taxon>
    </lineage>
</organism>
<gene>
    <name evidence="5" type="primary">BMT2_2</name>
    <name evidence="5" type="ORF">LTR09_009757</name>
</gene>
<protein>
    <recommendedName>
        <fullName evidence="4">25S rRNA adenine-N(1) methyltransferase</fullName>
        <ecNumber evidence="4">2.1.1.-</ecNumber>
    </recommendedName>
</protein>
<keyword evidence="4" id="KW-0539">Nucleus</keyword>
<name>A0AAJ0D8K1_9PEZI</name>
<evidence type="ECO:0000256" key="4">
    <source>
        <dbReference type="HAMAP-Rule" id="MF_03044"/>
    </source>
</evidence>
<dbReference type="GO" id="GO:0016433">
    <property type="term" value="F:rRNA (adenine) methyltransferase activity"/>
    <property type="evidence" value="ECO:0007669"/>
    <property type="project" value="UniProtKB-UniRule"/>
</dbReference>
<comment type="subcellular location">
    <subcellularLocation>
        <location evidence="4">Nucleus</location>
        <location evidence="4">Nucleolus</location>
    </subcellularLocation>
</comment>
<evidence type="ECO:0000256" key="1">
    <source>
        <dbReference type="ARBA" id="ARBA00022603"/>
    </source>
</evidence>
<feature type="binding site" evidence="4">
    <location>
        <position position="140"/>
    </location>
    <ligand>
        <name>S-adenosyl-L-methionine</name>
        <dbReference type="ChEBI" id="CHEBI:59789"/>
    </ligand>
</feature>